<dbReference type="Gene3D" id="3.40.50.300">
    <property type="entry name" value="P-loop containing nucleotide triphosphate hydrolases"/>
    <property type="match status" value="1"/>
</dbReference>
<dbReference type="SUPFAM" id="SSF52540">
    <property type="entry name" value="P-loop containing nucleoside triphosphate hydrolases"/>
    <property type="match status" value="1"/>
</dbReference>
<sequence length="386" mass="43026">MKDVDMFMNELFRIVNGALRLDIDKVRNYTEFLADRLEKHGETVPAGRLRKLLQESDHQLRPTDAKFSRALPVDADSRFPLIEKVNLAANLEPDVFLADEQWAVVHEFVSVAKSFGQLEASGMGDSLSLLMSGPPGTGKSRVARYIARELDLDLYVARLDGVISSFLGSTSKNIRALFDFASRTPCVLFLDEFDAIAKLRGDSQEMGELKRVVNSFIQNLDALGPSSIVLAATNHQELLDAAVWRRFGYRLQLDYPSAEMRKGMWTAFLPPIEFTDKEIQLLVDLSDGFSGSDIQEVARRLRRRTITQKDNPTMRDAFSILRNLSTGEGESRRFLSGLVGKGEAESMQMLKARNGKLYSNAVVGQLFGLSKATAHRRSQSGAIDDG</sequence>
<dbReference type="RefSeq" id="WP_052632151.1">
    <property type="nucleotide sequence ID" value="NZ_CP011144.1"/>
</dbReference>
<protein>
    <recommendedName>
        <fullName evidence="1">AAA+ ATPase domain-containing protein</fullName>
    </recommendedName>
</protein>
<dbReference type="Proteomes" id="UP000033067">
    <property type="component" value="Chromosome"/>
</dbReference>
<evidence type="ECO:0000259" key="1">
    <source>
        <dbReference type="SMART" id="SM00382"/>
    </source>
</evidence>
<reference evidence="2 3" key="1">
    <citation type="journal article" date="2015" name="Genome Announc.">
        <title>Complete Genome Sequence of Pseudoxanthomonas suwonensis Strain J1, a Cellulose-Degrading Bacterium Isolated from Leaf- and Wood-Enriched Soil.</title>
        <authorList>
            <person name="Hou L."/>
            <person name="Jiang J."/>
            <person name="Xu Z."/>
            <person name="Zhou Y."/>
            <person name="Leung F.C."/>
        </authorList>
    </citation>
    <scope>NUCLEOTIDE SEQUENCE [LARGE SCALE GENOMIC DNA]</scope>
    <source>
        <strain evidence="2 3">J1</strain>
    </source>
</reference>
<dbReference type="InterPro" id="IPR027417">
    <property type="entry name" value="P-loop_NTPase"/>
</dbReference>
<dbReference type="PANTHER" id="PTHR23074:SF83">
    <property type="entry name" value="VACUOLAR PROTEIN SORTING-ASSOCIATED PROTEIN 4A"/>
    <property type="match status" value="1"/>
</dbReference>
<gene>
    <name evidence="2" type="ORF">WQ53_10655</name>
</gene>
<accession>A0A0E3UNF9</accession>
<dbReference type="PATRIC" id="fig|314722.6.peg.2298"/>
<dbReference type="InterPro" id="IPR003593">
    <property type="entry name" value="AAA+_ATPase"/>
</dbReference>
<feature type="domain" description="AAA+ ATPase" evidence="1">
    <location>
        <begin position="125"/>
        <end position="257"/>
    </location>
</feature>
<dbReference type="CDD" id="cd19481">
    <property type="entry name" value="RecA-like_protease"/>
    <property type="match status" value="1"/>
</dbReference>
<dbReference type="SMART" id="SM00382">
    <property type="entry name" value="AAA"/>
    <property type="match status" value="1"/>
</dbReference>
<dbReference type="Gene3D" id="1.10.8.60">
    <property type="match status" value="1"/>
</dbReference>
<dbReference type="AlphaFoldDB" id="A0A0E3UNF9"/>
<evidence type="ECO:0000313" key="3">
    <source>
        <dbReference type="Proteomes" id="UP000033067"/>
    </source>
</evidence>
<dbReference type="InterPro" id="IPR050304">
    <property type="entry name" value="MT-severing_AAA_ATPase"/>
</dbReference>
<organism evidence="2 3">
    <name type="scientific">Pseudoxanthomonas suwonensis</name>
    <dbReference type="NCBI Taxonomy" id="314722"/>
    <lineage>
        <taxon>Bacteria</taxon>
        <taxon>Pseudomonadati</taxon>
        <taxon>Pseudomonadota</taxon>
        <taxon>Gammaproteobacteria</taxon>
        <taxon>Lysobacterales</taxon>
        <taxon>Lysobacteraceae</taxon>
        <taxon>Pseudoxanthomonas</taxon>
    </lineage>
</organism>
<dbReference type="GO" id="GO:0016887">
    <property type="term" value="F:ATP hydrolysis activity"/>
    <property type="evidence" value="ECO:0007669"/>
    <property type="project" value="InterPro"/>
</dbReference>
<dbReference type="EMBL" id="CP011144">
    <property type="protein sequence ID" value="AKC87136.1"/>
    <property type="molecule type" value="Genomic_DNA"/>
</dbReference>
<dbReference type="Pfam" id="PF00004">
    <property type="entry name" value="AAA"/>
    <property type="match status" value="1"/>
</dbReference>
<evidence type="ECO:0000313" key="2">
    <source>
        <dbReference type="EMBL" id="AKC87136.1"/>
    </source>
</evidence>
<dbReference type="InterPro" id="IPR003959">
    <property type="entry name" value="ATPase_AAA_core"/>
</dbReference>
<dbReference type="KEGG" id="psuw:WQ53_10655"/>
<name>A0A0E3UNF9_9GAMM</name>
<dbReference type="OrthoDB" id="9809379at2"/>
<proteinExistence type="predicted"/>
<keyword evidence="3" id="KW-1185">Reference proteome</keyword>
<dbReference type="GO" id="GO:0005524">
    <property type="term" value="F:ATP binding"/>
    <property type="evidence" value="ECO:0007669"/>
    <property type="project" value="InterPro"/>
</dbReference>
<dbReference type="PANTHER" id="PTHR23074">
    <property type="entry name" value="AAA DOMAIN-CONTAINING"/>
    <property type="match status" value="1"/>
</dbReference>